<sequence>MFELNTLRQQFIEPPAEFSPIPFWFWNDELTEDELIRQLRDFHSKEVNGVVIHPRMGLPDHIPYLSEAYMALVEAVVAEAEVLGMSIILYDEGMYPSGSACGLVVKQNADYASRGLQMREMPCETGTHSNFTVRLKPGEMLVSVQAVRKLAANVYDPDSTVILELVEHTVSFTPPDDEEWYILMFVDTPSKGSIRGVHPGQDDGEPGAPPAADLLNPDAVQAFLTITHETYYKHLSSYFGTTVIAMFTDEPDLLGRRHLKHLKPWTRGFMDEYLMSGGRERDLPALWLEGGELSASIRDHYEAVIRSRLGRTYYKPLADWCEHHGIALTGHPAGSDDIGLLEHFHIPGQDVVWRYVAPENGTSLTGVHSTMAKCSSDAARHRAKRRNLNECFGVCGVDGGWSLSADHMKWILDWLFVRGVNQIIPHAFYYSIRGERRDERPPDVGPHNIWWPEYARFSRYIKRMSWLMTDSVNHAEVAVLAGAACLPWNIVKPLYEGQVEFNYLEEVLLSSCTIKDGEIRIAGYRYKALLIEDSCRVSEDTWKHLVSFVEQGGLVLELFNPSSKSKNFGQIQLSTPDDVFSELMKVISRPVKLDPAAEHIRISHISKDNMYYYIIVNEGESGYTGKLQLEVEGRAEIWRPWDGDFIPATVLKSEEGLLLNIHIERRECVIVAVDPLESSEILDLSSGWLVVDGPCKGSLTSLSSWTKWAGMEHYSGTVTYEQRINIHDSNHAAGTVLDLGSVHEIMQLSVNGREQGVRMWAPYRYDIGQDLQQGENLLRVTVTNSLANRYDRNSLPSGLIGPVRLIRFFGSIS</sequence>
<dbReference type="InterPro" id="IPR008979">
    <property type="entry name" value="Galactose-bd-like_sf"/>
</dbReference>
<keyword evidence="2" id="KW-1185">Reference proteome</keyword>
<accession>A0A848MF39</accession>
<evidence type="ECO:0000313" key="2">
    <source>
        <dbReference type="Proteomes" id="UP000565468"/>
    </source>
</evidence>
<protein>
    <recommendedName>
        <fullName evidence="3">Glycosyl hydrolases family 2 sugar binding domain-containing protein</fullName>
    </recommendedName>
</protein>
<proteinExistence type="predicted"/>
<organism evidence="1 2">
    <name type="scientific">Paenibacillus lemnae</name>
    <dbReference type="NCBI Taxonomy" id="1330551"/>
    <lineage>
        <taxon>Bacteria</taxon>
        <taxon>Bacillati</taxon>
        <taxon>Bacillota</taxon>
        <taxon>Bacilli</taxon>
        <taxon>Bacillales</taxon>
        <taxon>Paenibacillaceae</taxon>
        <taxon>Paenibacillus</taxon>
    </lineage>
</organism>
<name>A0A848MF39_PAELE</name>
<dbReference type="PANTHER" id="PTHR36848:SF2">
    <property type="entry name" value="SECRETED PROTEIN"/>
    <property type="match status" value="1"/>
</dbReference>
<dbReference type="Proteomes" id="UP000565468">
    <property type="component" value="Unassembled WGS sequence"/>
</dbReference>
<dbReference type="Gene3D" id="2.60.120.260">
    <property type="entry name" value="Galactose-binding domain-like"/>
    <property type="match status" value="1"/>
</dbReference>
<gene>
    <name evidence="1" type="ORF">HII30_19975</name>
</gene>
<dbReference type="EMBL" id="JABBPN010000028">
    <property type="protein sequence ID" value="NMO98034.1"/>
    <property type="molecule type" value="Genomic_DNA"/>
</dbReference>
<reference evidence="1 2" key="1">
    <citation type="submission" date="2020-04" db="EMBL/GenBank/DDBJ databases">
        <title>Paenibacillus algicola sp. nov., a novel marine bacterium producing alginate lyase.</title>
        <authorList>
            <person name="Huang H."/>
        </authorList>
    </citation>
    <scope>NUCLEOTIDE SEQUENCE [LARGE SCALE GENOMIC DNA]</scope>
    <source>
        <strain evidence="1 2">L7-75</strain>
    </source>
</reference>
<dbReference type="AlphaFoldDB" id="A0A848MF39"/>
<dbReference type="SUPFAM" id="SSF49785">
    <property type="entry name" value="Galactose-binding domain-like"/>
    <property type="match status" value="1"/>
</dbReference>
<evidence type="ECO:0008006" key="3">
    <source>
        <dbReference type="Google" id="ProtNLM"/>
    </source>
</evidence>
<dbReference type="RefSeq" id="WP_169506806.1">
    <property type="nucleotide sequence ID" value="NZ_JABBPN010000028.1"/>
</dbReference>
<evidence type="ECO:0000313" key="1">
    <source>
        <dbReference type="EMBL" id="NMO98034.1"/>
    </source>
</evidence>
<dbReference type="InterPro" id="IPR053161">
    <property type="entry name" value="Ulvan_degrading_GH"/>
</dbReference>
<dbReference type="PANTHER" id="PTHR36848">
    <property type="entry name" value="DNA-BINDING PROTEIN (PUTATIVE SECRETED PROTEIN)-RELATED"/>
    <property type="match status" value="1"/>
</dbReference>
<dbReference type="NCBIfam" id="NF045579">
    <property type="entry name" value="rhamnoside_JR"/>
    <property type="match status" value="1"/>
</dbReference>
<comment type="caution">
    <text evidence="1">The sequence shown here is derived from an EMBL/GenBank/DDBJ whole genome shotgun (WGS) entry which is preliminary data.</text>
</comment>